<protein>
    <submittedName>
        <fullName evidence="1">Uncharacterized protein</fullName>
    </submittedName>
</protein>
<evidence type="ECO:0000313" key="2">
    <source>
        <dbReference type="Proteomes" id="UP000721844"/>
    </source>
</evidence>
<evidence type="ECO:0000313" key="1">
    <source>
        <dbReference type="EMBL" id="MCB8883182.1"/>
    </source>
</evidence>
<reference evidence="1 2" key="1">
    <citation type="journal article" date="2021" name="Microorganisms">
        <title>Acidisoma silvae sp. nov. and Acidisomacellulosilytica sp. nov., Two Acidophilic Bacteria Isolated from Decaying Wood, Hydrolyzing Cellulose and Producing Poly-3-hydroxybutyrate.</title>
        <authorList>
            <person name="Mieszkin S."/>
            <person name="Pouder E."/>
            <person name="Uroz S."/>
            <person name="Simon-Colin C."/>
            <person name="Alain K."/>
        </authorList>
    </citation>
    <scope>NUCLEOTIDE SEQUENCE [LARGE SCALE GENOMIC DNA]</scope>
    <source>
        <strain evidence="1 2">HW T5.17</strain>
    </source>
</reference>
<dbReference type="AlphaFoldDB" id="A0A963Z7A5"/>
<dbReference type="EMBL" id="JAESVA010000011">
    <property type="protein sequence ID" value="MCB8883182.1"/>
    <property type="molecule type" value="Genomic_DNA"/>
</dbReference>
<organism evidence="1 2">
    <name type="scientific">Acidisoma cellulosilyticum</name>
    <dbReference type="NCBI Taxonomy" id="2802395"/>
    <lineage>
        <taxon>Bacteria</taxon>
        <taxon>Pseudomonadati</taxon>
        <taxon>Pseudomonadota</taxon>
        <taxon>Alphaproteobacteria</taxon>
        <taxon>Acetobacterales</taxon>
        <taxon>Acidocellaceae</taxon>
        <taxon>Acidisoma</taxon>
    </lineage>
</organism>
<keyword evidence="2" id="KW-1185">Reference proteome</keyword>
<dbReference type="RefSeq" id="WP_227309836.1">
    <property type="nucleotide sequence ID" value="NZ_JAESVA010000011.1"/>
</dbReference>
<dbReference type="Proteomes" id="UP000721844">
    <property type="component" value="Unassembled WGS sequence"/>
</dbReference>
<gene>
    <name evidence="1" type="ORF">ACELLULO517_23235</name>
</gene>
<proteinExistence type="predicted"/>
<sequence length="64" mass="7019">MTRPVLSEAEIRGLALRAGLEPTEGRLAELAEGARHLAVMLTDLDRDLDRSVESAVIFSAERSR</sequence>
<comment type="caution">
    <text evidence="1">The sequence shown here is derived from an EMBL/GenBank/DDBJ whole genome shotgun (WGS) entry which is preliminary data.</text>
</comment>
<name>A0A963Z7A5_9PROT</name>
<accession>A0A963Z7A5</accession>